<proteinExistence type="predicted"/>
<name>A0AAX6GAC2_IRIPA</name>
<gene>
    <name evidence="2" type="ORF">M6B38_377395</name>
</gene>
<evidence type="ECO:0000313" key="3">
    <source>
        <dbReference type="Proteomes" id="UP001140949"/>
    </source>
</evidence>
<dbReference type="EMBL" id="JANAVB010021599">
    <property type="protein sequence ID" value="KAJ6825644.1"/>
    <property type="molecule type" value="Genomic_DNA"/>
</dbReference>
<feature type="compositionally biased region" description="Gly residues" evidence="1">
    <location>
        <begin position="91"/>
        <end position="100"/>
    </location>
</feature>
<dbReference type="InterPro" id="IPR039928">
    <property type="entry name" value="LNK"/>
</dbReference>
<reference evidence="2" key="1">
    <citation type="journal article" date="2023" name="GigaByte">
        <title>Genome assembly of the bearded iris, Iris pallida Lam.</title>
        <authorList>
            <person name="Bruccoleri R.E."/>
            <person name="Oakeley E.J."/>
            <person name="Faust A.M.E."/>
            <person name="Altorfer M."/>
            <person name="Dessus-Babus S."/>
            <person name="Burckhardt D."/>
            <person name="Oertli M."/>
            <person name="Naumann U."/>
            <person name="Petersen F."/>
            <person name="Wong J."/>
        </authorList>
    </citation>
    <scope>NUCLEOTIDE SEQUENCE</scope>
    <source>
        <strain evidence="2">GSM-AAB239-AS_SAM_17_03QT</strain>
    </source>
</reference>
<dbReference type="PANTHER" id="PTHR33334">
    <property type="entry name" value="PROTEIN LNK1"/>
    <property type="match status" value="1"/>
</dbReference>
<dbReference type="PANTHER" id="PTHR33334:SF10">
    <property type="entry name" value="PROTEIN LNK4"/>
    <property type="match status" value="1"/>
</dbReference>
<dbReference type="GO" id="GO:0006355">
    <property type="term" value="P:regulation of DNA-templated transcription"/>
    <property type="evidence" value="ECO:0007669"/>
    <property type="project" value="InterPro"/>
</dbReference>
<comment type="caution">
    <text evidence="2">The sequence shown here is derived from an EMBL/GenBank/DDBJ whole genome shotgun (WGS) entry which is preliminary data.</text>
</comment>
<evidence type="ECO:0000313" key="2">
    <source>
        <dbReference type="EMBL" id="KAJ6825644.1"/>
    </source>
</evidence>
<feature type="compositionally biased region" description="Polar residues" evidence="1">
    <location>
        <begin position="306"/>
        <end position="315"/>
    </location>
</feature>
<feature type="region of interest" description="Disordered" evidence="1">
    <location>
        <begin position="88"/>
        <end position="123"/>
    </location>
</feature>
<feature type="compositionally biased region" description="Polar residues" evidence="1">
    <location>
        <begin position="111"/>
        <end position="123"/>
    </location>
</feature>
<keyword evidence="3" id="KW-1185">Reference proteome</keyword>
<feature type="region of interest" description="Disordered" evidence="1">
    <location>
        <begin position="299"/>
        <end position="323"/>
    </location>
</feature>
<sequence length="353" mass="38986">MLEMELMEWYLRGDSNGLIVPSHRETSEVTNTEDDVLPTQDDWCHWGTTGTKVMISPNKYHGMFVSNPSMENSDSGGQMCFQASEEAPMCGGEGSNGSGARGVPSPGCHSTRPSETSSHGQTVINMENDMERMDDIFINSFLEEDQLCPDSAYTSTSFEDLMSNMLLDPPNLLDSPETESETCMNACNFVTCTDDISKNWNKEEDNSPSCLSSDESKSVIGYSVDHNLTVSGPPVTSTTNVSESVANMDELECSKAIVLLELEDVMLKMSEKTRICFRDAMYRLAKSFEQNHSMTQIRSEKAADSSFPSQVSCDNSRGGRSRSVEPATNIIDRTVANLMFNEQHYGLPELPVV</sequence>
<accession>A0AAX6GAC2</accession>
<organism evidence="2 3">
    <name type="scientific">Iris pallida</name>
    <name type="common">Sweet iris</name>
    <dbReference type="NCBI Taxonomy" id="29817"/>
    <lineage>
        <taxon>Eukaryota</taxon>
        <taxon>Viridiplantae</taxon>
        <taxon>Streptophyta</taxon>
        <taxon>Embryophyta</taxon>
        <taxon>Tracheophyta</taxon>
        <taxon>Spermatophyta</taxon>
        <taxon>Magnoliopsida</taxon>
        <taxon>Liliopsida</taxon>
        <taxon>Asparagales</taxon>
        <taxon>Iridaceae</taxon>
        <taxon>Iridoideae</taxon>
        <taxon>Irideae</taxon>
        <taxon>Iris</taxon>
    </lineage>
</organism>
<reference evidence="2" key="2">
    <citation type="submission" date="2023-04" db="EMBL/GenBank/DDBJ databases">
        <authorList>
            <person name="Bruccoleri R.E."/>
            <person name="Oakeley E.J."/>
            <person name="Faust A.-M."/>
            <person name="Dessus-Babus S."/>
            <person name="Altorfer M."/>
            <person name="Burckhardt D."/>
            <person name="Oertli M."/>
            <person name="Naumann U."/>
            <person name="Petersen F."/>
            <person name="Wong J."/>
        </authorList>
    </citation>
    <scope>NUCLEOTIDE SEQUENCE</scope>
    <source>
        <strain evidence="2">GSM-AAB239-AS_SAM_17_03QT</strain>
        <tissue evidence="2">Leaf</tissue>
    </source>
</reference>
<dbReference type="Proteomes" id="UP001140949">
    <property type="component" value="Unassembled WGS sequence"/>
</dbReference>
<dbReference type="GO" id="GO:0007623">
    <property type="term" value="P:circadian rhythm"/>
    <property type="evidence" value="ECO:0007669"/>
    <property type="project" value="InterPro"/>
</dbReference>
<dbReference type="AlphaFoldDB" id="A0AAX6GAC2"/>
<protein>
    <submittedName>
        <fullName evidence="2">Uncharacterized protein</fullName>
    </submittedName>
</protein>
<evidence type="ECO:0000256" key="1">
    <source>
        <dbReference type="SAM" id="MobiDB-lite"/>
    </source>
</evidence>